<gene>
    <name evidence="2" type="ORF">OVA965_LOCUS39656</name>
    <name evidence="3" type="ORF">TMI583_LOCUS40988</name>
</gene>
<dbReference type="EMBL" id="CAJNOK010041436">
    <property type="protein sequence ID" value="CAF1558008.1"/>
    <property type="molecule type" value="Genomic_DNA"/>
</dbReference>
<evidence type="ECO:0000313" key="4">
    <source>
        <dbReference type="Proteomes" id="UP000677228"/>
    </source>
</evidence>
<evidence type="ECO:0000313" key="3">
    <source>
        <dbReference type="EMBL" id="CAF4349206.1"/>
    </source>
</evidence>
<feature type="compositionally biased region" description="Low complexity" evidence="1">
    <location>
        <begin position="156"/>
        <end position="169"/>
    </location>
</feature>
<sequence length="175" mass="20845">MISIPSYAYYQSLGHGQIVQTIFTDKEVNDGFIDPLWLNYSSNESLIDIQHIDYDKKKHDLTVFDELNKQCDDEILHCCYHRNDYNNSLKPYRRNNDRTTKKVIGTNMEHEERFQKSLEKLTVPNWYNDSIIDIESRRVNNKKKHQYEIKSSTISQLDQNNQDENQLINYSPHGR</sequence>
<name>A0A8S2FTZ6_9BILA</name>
<organism evidence="2 4">
    <name type="scientific">Didymodactylos carnosus</name>
    <dbReference type="NCBI Taxonomy" id="1234261"/>
    <lineage>
        <taxon>Eukaryota</taxon>
        <taxon>Metazoa</taxon>
        <taxon>Spiralia</taxon>
        <taxon>Gnathifera</taxon>
        <taxon>Rotifera</taxon>
        <taxon>Eurotatoria</taxon>
        <taxon>Bdelloidea</taxon>
        <taxon>Philodinida</taxon>
        <taxon>Philodinidae</taxon>
        <taxon>Didymodactylos</taxon>
    </lineage>
</organism>
<reference evidence="2" key="1">
    <citation type="submission" date="2021-02" db="EMBL/GenBank/DDBJ databases">
        <authorList>
            <person name="Nowell W R."/>
        </authorList>
    </citation>
    <scope>NUCLEOTIDE SEQUENCE</scope>
</reference>
<evidence type="ECO:0000313" key="2">
    <source>
        <dbReference type="EMBL" id="CAF1558008.1"/>
    </source>
</evidence>
<evidence type="ECO:0000256" key="1">
    <source>
        <dbReference type="SAM" id="MobiDB-lite"/>
    </source>
</evidence>
<dbReference type="EMBL" id="CAJOBA010063992">
    <property type="protein sequence ID" value="CAF4349206.1"/>
    <property type="molecule type" value="Genomic_DNA"/>
</dbReference>
<comment type="caution">
    <text evidence="2">The sequence shown here is derived from an EMBL/GenBank/DDBJ whole genome shotgun (WGS) entry which is preliminary data.</text>
</comment>
<feature type="non-terminal residue" evidence="2">
    <location>
        <position position="1"/>
    </location>
</feature>
<dbReference type="Proteomes" id="UP000677228">
    <property type="component" value="Unassembled WGS sequence"/>
</dbReference>
<proteinExistence type="predicted"/>
<dbReference type="Proteomes" id="UP000682733">
    <property type="component" value="Unassembled WGS sequence"/>
</dbReference>
<protein>
    <submittedName>
        <fullName evidence="2">Uncharacterized protein</fullName>
    </submittedName>
</protein>
<dbReference type="AlphaFoldDB" id="A0A8S2FTZ6"/>
<accession>A0A8S2FTZ6</accession>
<feature type="region of interest" description="Disordered" evidence="1">
    <location>
        <begin position="155"/>
        <end position="175"/>
    </location>
</feature>